<sequence length="431" mass="50848">MQNIRGYKFFMPLFMPLHSFTMSYTYTFNLKNPKSATPTLIYLRANIKSEGKYLKYSTGESILPSQWDTESKFPIKIGGRTAQAVQINSTINQLSRYAETFQVVCSRIEMRNDILTVKRIREELDYEFKKTATYSKSFFPLFEAFIQEKRDLNKIAQSTIKTYENMKRVLEEFSKAKNYKINFNTINNDFYVAFVNYSRSTLKHQNNTLGRNIGFIITFMNWAAKYNHHRNYEFKQFEKPKSETDEIALTKKELDHLYTFEFKKKSLERVRDVFIFGCTTGMRYSDYSKITKNHIHNGHIFLNSKKQKNNLGIPLNSYSRYILEKYDYSLPIISDQKFREYIKEACQKAGFTANTVKTSYIGNKRTDEIIPKHKRISTHTARRTFITLSLENGMRQDIVMSITGHKSLSSFQKYIKLSSKSREEAMKNVWK</sequence>
<gene>
    <name evidence="8" type="ORF">EAX61_16190</name>
</gene>
<dbReference type="PROSITE" id="PS51900">
    <property type="entry name" value="CB"/>
    <property type="match status" value="1"/>
</dbReference>
<name>A0A3M0G4F3_9FLAO</name>
<dbReference type="InterPro" id="IPR010998">
    <property type="entry name" value="Integrase_recombinase_N"/>
</dbReference>
<dbReference type="Gene3D" id="1.10.150.130">
    <property type="match status" value="1"/>
</dbReference>
<dbReference type="GO" id="GO:0006310">
    <property type="term" value="P:DNA recombination"/>
    <property type="evidence" value="ECO:0007669"/>
    <property type="project" value="UniProtKB-KW"/>
</dbReference>
<dbReference type="InterPro" id="IPR011010">
    <property type="entry name" value="DNA_brk_join_enz"/>
</dbReference>
<dbReference type="Pfam" id="PF00589">
    <property type="entry name" value="Phage_integrase"/>
    <property type="match status" value="1"/>
</dbReference>
<comment type="caution">
    <text evidence="8">The sequence shown here is derived from an EMBL/GenBank/DDBJ whole genome shotgun (WGS) entry which is preliminary data.</text>
</comment>
<dbReference type="CDD" id="cd01185">
    <property type="entry name" value="INTN1_C_like"/>
    <property type="match status" value="1"/>
</dbReference>
<dbReference type="SUPFAM" id="SSF56349">
    <property type="entry name" value="DNA breaking-rejoining enzymes"/>
    <property type="match status" value="1"/>
</dbReference>
<dbReference type="PROSITE" id="PS51898">
    <property type="entry name" value="TYR_RECOMBINASE"/>
    <property type="match status" value="1"/>
</dbReference>
<evidence type="ECO:0000256" key="3">
    <source>
        <dbReference type="ARBA" id="ARBA00023125"/>
    </source>
</evidence>
<dbReference type="InterPro" id="IPR002104">
    <property type="entry name" value="Integrase_catalytic"/>
</dbReference>
<proteinExistence type="inferred from homology"/>
<evidence type="ECO:0000313" key="9">
    <source>
        <dbReference type="Proteomes" id="UP000281985"/>
    </source>
</evidence>
<dbReference type="RefSeq" id="WP_121918756.1">
    <property type="nucleotide sequence ID" value="NZ_REFV01000028.1"/>
</dbReference>
<dbReference type="OrthoDB" id="1493636at2"/>
<keyword evidence="9" id="KW-1185">Reference proteome</keyword>
<dbReference type="InterPro" id="IPR044068">
    <property type="entry name" value="CB"/>
</dbReference>
<dbReference type="AlphaFoldDB" id="A0A3M0G4F3"/>
<dbReference type="InterPro" id="IPR050090">
    <property type="entry name" value="Tyrosine_recombinase_XerCD"/>
</dbReference>
<organism evidence="8 9">
    <name type="scientific">Dokdonia sinensis</name>
    <dbReference type="NCBI Taxonomy" id="2479847"/>
    <lineage>
        <taxon>Bacteria</taxon>
        <taxon>Pseudomonadati</taxon>
        <taxon>Bacteroidota</taxon>
        <taxon>Flavobacteriia</taxon>
        <taxon>Flavobacteriales</taxon>
        <taxon>Flavobacteriaceae</taxon>
        <taxon>Dokdonia</taxon>
    </lineage>
</organism>
<keyword evidence="4" id="KW-0233">DNA recombination</keyword>
<comment type="similarity">
    <text evidence="1">Belongs to the 'phage' integrase family.</text>
</comment>
<evidence type="ECO:0000313" key="8">
    <source>
        <dbReference type="EMBL" id="RMB56049.1"/>
    </source>
</evidence>
<keyword evidence="3 5" id="KW-0238">DNA-binding</keyword>
<evidence type="ECO:0000259" key="6">
    <source>
        <dbReference type="PROSITE" id="PS51898"/>
    </source>
</evidence>
<dbReference type="GO" id="GO:0015074">
    <property type="term" value="P:DNA integration"/>
    <property type="evidence" value="ECO:0007669"/>
    <property type="project" value="UniProtKB-KW"/>
</dbReference>
<evidence type="ECO:0000259" key="7">
    <source>
        <dbReference type="PROSITE" id="PS51900"/>
    </source>
</evidence>
<dbReference type="PANTHER" id="PTHR30349:SF64">
    <property type="entry name" value="PROPHAGE INTEGRASE INTD-RELATED"/>
    <property type="match status" value="1"/>
</dbReference>
<dbReference type="Gene3D" id="1.10.443.10">
    <property type="entry name" value="Intergrase catalytic core"/>
    <property type="match status" value="1"/>
</dbReference>
<reference evidence="8 9" key="1">
    <citation type="submission" date="2018-10" db="EMBL/GenBank/DDBJ databases">
        <title>Dokdonia luteus sp. nov., isolated from sea water.</title>
        <authorList>
            <person name="Zhou L.Y."/>
            <person name="Du Z.J."/>
        </authorList>
    </citation>
    <scope>NUCLEOTIDE SEQUENCE [LARGE SCALE GENOMIC DNA]</scope>
    <source>
        <strain evidence="8 9">SH27</strain>
    </source>
</reference>
<dbReference type="Proteomes" id="UP000281985">
    <property type="component" value="Unassembled WGS sequence"/>
</dbReference>
<keyword evidence="2" id="KW-0229">DNA integration</keyword>
<dbReference type="InterPro" id="IPR013762">
    <property type="entry name" value="Integrase-like_cat_sf"/>
</dbReference>
<feature type="domain" description="Tyr recombinase" evidence="6">
    <location>
        <begin position="238"/>
        <end position="427"/>
    </location>
</feature>
<protein>
    <submittedName>
        <fullName evidence="8">Integrase</fullName>
    </submittedName>
</protein>
<evidence type="ECO:0000256" key="2">
    <source>
        <dbReference type="ARBA" id="ARBA00022908"/>
    </source>
</evidence>
<accession>A0A3M0G4F3</accession>
<dbReference type="GO" id="GO:0003677">
    <property type="term" value="F:DNA binding"/>
    <property type="evidence" value="ECO:0007669"/>
    <property type="project" value="UniProtKB-UniRule"/>
</dbReference>
<dbReference type="EMBL" id="REFV01000028">
    <property type="protein sequence ID" value="RMB56049.1"/>
    <property type="molecule type" value="Genomic_DNA"/>
</dbReference>
<evidence type="ECO:0000256" key="4">
    <source>
        <dbReference type="ARBA" id="ARBA00023172"/>
    </source>
</evidence>
<dbReference type="PANTHER" id="PTHR30349">
    <property type="entry name" value="PHAGE INTEGRASE-RELATED"/>
    <property type="match status" value="1"/>
</dbReference>
<evidence type="ECO:0000256" key="5">
    <source>
        <dbReference type="PROSITE-ProRule" id="PRU01248"/>
    </source>
</evidence>
<feature type="domain" description="Core-binding (CB)" evidence="7">
    <location>
        <begin position="136"/>
        <end position="224"/>
    </location>
</feature>
<evidence type="ECO:0000256" key="1">
    <source>
        <dbReference type="ARBA" id="ARBA00008857"/>
    </source>
</evidence>